<comment type="caution">
    <text evidence="14">The sequence shown here is derived from an EMBL/GenBank/DDBJ whole genome shotgun (WGS) entry which is preliminary data.</text>
</comment>
<dbReference type="PANTHER" id="PTHR18919">
    <property type="entry name" value="ACETYL-COA C-ACYLTRANSFERASE"/>
    <property type="match status" value="1"/>
</dbReference>
<dbReference type="NCBIfam" id="TIGR01930">
    <property type="entry name" value="AcCoA-C-Actrans"/>
    <property type="match status" value="1"/>
</dbReference>
<dbReference type="Pfam" id="PF00108">
    <property type="entry name" value="Thiolase_N"/>
    <property type="match status" value="1"/>
</dbReference>
<dbReference type="PROSITE" id="PS00098">
    <property type="entry name" value="THIOLASE_1"/>
    <property type="match status" value="1"/>
</dbReference>
<evidence type="ECO:0000259" key="12">
    <source>
        <dbReference type="Pfam" id="PF00108"/>
    </source>
</evidence>
<dbReference type="InterPro" id="IPR020617">
    <property type="entry name" value="Thiolase_C"/>
</dbReference>
<evidence type="ECO:0000256" key="3">
    <source>
        <dbReference type="ARBA" id="ARBA00010982"/>
    </source>
</evidence>
<evidence type="ECO:0000313" key="15">
    <source>
        <dbReference type="Proteomes" id="UP000294823"/>
    </source>
</evidence>
<evidence type="ECO:0000313" key="14">
    <source>
        <dbReference type="EMBL" id="TDB04191.1"/>
    </source>
</evidence>
<evidence type="ECO:0000256" key="1">
    <source>
        <dbReference type="ARBA" id="ARBA00003720"/>
    </source>
</evidence>
<reference evidence="14 15" key="1">
    <citation type="submission" date="2019-03" db="EMBL/GenBank/DDBJ databases">
        <title>Halomonas marinisediminis sp. nov., a moderately halophilic bacterium isolated from the Bohai Gulf.</title>
        <authorList>
            <person name="Ji X."/>
        </authorList>
    </citation>
    <scope>NUCLEOTIDE SEQUENCE [LARGE SCALE GENOMIC DNA]</scope>
    <source>
        <strain evidence="14 15">204</strain>
    </source>
</reference>
<feature type="domain" description="Thiolase C-terminal" evidence="13">
    <location>
        <begin position="275"/>
        <end position="399"/>
    </location>
</feature>
<name>A0ABY2D8E0_9GAMM</name>
<dbReference type="PIRSF" id="PIRSF000429">
    <property type="entry name" value="Ac-CoA_Ac_transf"/>
    <property type="match status" value="1"/>
</dbReference>
<comment type="function">
    <text evidence="1">Catalyzes thiolytic cleavage of beta-ketoadipyl-CoA to succinyl-CoA and acetyl-CoA.</text>
</comment>
<dbReference type="InterPro" id="IPR020613">
    <property type="entry name" value="Thiolase_CS"/>
</dbReference>
<keyword evidence="7" id="KW-0058">Aromatic hydrocarbons catabolism</keyword>
<dbReference type="InterPro" id="IPR020616">
    <property type="entry name" value="Thiolase_N"/>
</dbReference>
<dbReference type="InterPro" id="IPR012793">
    <property type="entry name" value="PcaF"/>
</dbReference>
<gene>
    <name evidence="14" type="primary">pcaF</name>
    <name evidence="14" type="ORF">E0702_05420</name>
</gene>
<evidence type="ECO:0000256" key="6">
    <source>
        <dbReference type="ARBA" id="ARBA00022679"/>
    </source>
</evidence>
<evidence type="ECO:0000256" key="7">
    <source>
        <dbReference type="ARBA" id="ARBA00022797"/>
    </source>
</evidence>
<feature type="domain" description="Thiolase N-terminal" evidence="12">
    <location>
        <begin position="7"/>
        <end position="267"/>
    </location>
</feature>
<comment type="similarity">
    <text evidence="3 11">Belongs to the thiolase-like superfamily. Thiolase family.</text>
</comment>
<dbReference type="RefSeq" id="WP_132041965.1">
    <property type="nucleotide sequence ID" value="NZ_SLTR01000005.1"/>
</dbReference>
<organism evidence="14 15">
    <name type="scientific">Halomonas marinisediminis</name>
    <dbReference type="NCBI Taxonomy" id="2546095"/>
    <lineage>
        <taxon>Bacteria</taxon>
        <taxon>Pseudomonadati</taxon>
        <taxon>Pseudomonadota</taxon>
        <taxon>Gammaproteobacteria</taxon>
        <taxon>Oceanospirillales</taxon>
        <taxon>Halomonadaceae</taxon>
        <taxon>Halomonas</taxon>
    </lineage>
</organism>
<dbReference type="InterPro" id="IPR002155">
    <property type="entry name" value="Thiolase"/>
</dbReference>
<dbReference type="EC" id="2.3.1.174" evidence="4"/>
<evidence type="ECO:0000256" key="10">
    <source>
        <dbReference type="ARBA" id="ARBA00048527"/>
    </source>
</evidence>
<dbReference type="Pfam" id="PF02803">
    <property type="entry name" value="Thiolase_C"/>
    <property type="match status" value="1"/>
</dbReference>
<keyword evidence="6 11" id="KW-0808">Transferase</keyword>
<dbReference type="NCBIfam" id="NF006551">
    <property type="entry name" value="PRK09050.1"/>
    <property type="match status" value="1"/>
</dbReference>
<dbReference type="Gene3D" id="3.40.47.10">
    <property type="match status" value="1"/>
</dbReference>
<keyword evidence="15" id="KW-1185">Reference proteome</keyword>
<evidence type="ECO:0000256" key="4">
    <source>
        <dbReference type="ARBA" id="ARBA00012233"/>
    </source>
</evidence>
<proteinExistence type="inferred from homology"/>
<accession>A0ABY2D8E0</accession>
<evidence type="ECO:0000256" key="5">
    <source>
        <dbReference type="ARBA" id="ARBA00016181"/>
    </source>
</evidence>
<comment type="pathway">
    <text evidence="2">Aromatic compound metabolism; beta-ketoadipate pathway; acetyl-CoA and succinyl-CoA from 3-oxoadipate: step 2/2.</text>
</comment>
<keyword evidence="8 11" id="KW-0012">Acyltransferase</keyword>
<dbReference type="GO" id="GO:0033812">
    <property type="term" value="F:3-oxoadipyl-CoA thiolase activity"/>
    <property type="evidence" value="ECO:0007669"/>
    <property type="project" value="UniProtKB-EC"/>
</dbReference>
<dbReference type="SUPFAM" id="SSF53901">
    <property type="entry name" value="Thiolase-like"/>
    <property type="match status" value="2"/>
</dbReference>
<dbReference type="EMBL" id="SLTR01000005">
    <property type="protein sequence ID" value="TDB04191.1"/>
    <property type="molecule type" value="Genomic_DNA"/>
</dbReference>
<evidence type="ECO:0000256" key="11">
    <source>
        <dbReference type="RuleBase" id="RU003557"/>
    </source>
</evidence>
<dbReference type="Proteomes" id="UP000294823">
    <property type="component" value="Unassembled WGS sequence"/>
</dbReference>
<dbReference type="CDD" id="cd00751">
    <property type="entry name" value="thiolase"/>
    <property type="match status" value="1"/>
</dbReference>
<dbReference type="InterPro" id="IPR016039">
    <property type="entry name" value="Thiolase-like"/>
</dbReference>
<evidence type="ECO:0000259" key="13">
    <source>
        <dbReference type="Pfam" id="PF02803"/>
    </source>
</evidence>
<protein>
    <recommendedName>
        <fullName evidence="5">Beta-ketoadipyl-CoA thiolase</fullName>
        <ecNumber evidence="4">2.3.1.174</ecNumber>
    </recommendedName>
    <alternativeName>
        <fullName evidence="9">3-oxoadipyl-CoA thiolase</fullName>
    </alternativeName>
</protein>
<comment type="catalytic activity">
    <reaction evidence="10">
        <text>succinyl-CoA + acetyl-CoA = 3-oxoadipyl-CoA + CoA</text>
        <dbReference type="Rhea" id="RHEA:19481"/>
        <dbReference type="ChEBI" id="CHEBI:57287"/>
        <dbReference type="ChEBI" id="CHEBI:57288"/>
        <dbReference type="ChEBI" id="CHEBI:57292"/>
        <dbReference type="ChEBI" id="CHEBI:57348"/>
        <dbReference type="EC" id="2.3.1.174"/>
    </reaction>
</comment>
<evidence type="ECO:0000256" key="9">
    <source>
        <dbReference type="ARBA" id="ARBA00041222"/>
    </source>
</evidence>
<evidence type="ECO:0000256" key="8">
    <source>
        <dbReference type="ARBA" id="ARBA00023315"/>
    </source>
</evidence>
<dbReference type="InterPro" id="IPR020615">
    <property type="entry name" value="Thiolase_acyl_enz_int_AS"/>
</dbReference>
<dbReference type="PROSITE" id="PS00099">
    <property type="entry name" value="THIOLASE_3"/>
    <property type="match status" value="1"/>
</dbReference>
<evidence type="ECO:0000256" key="2">
    <source>
        <dbReference type="ARBA" id="ARBA00005071"/>
    </source>
</evidence>
<dbReference type="InterPro" id="IPR020610">
    <property type="entry name" value="Thiolase_AS"/>
</dbReference>
<dbReference type="PANTHER" id="PTHR18919:SF107">
    <property type="entry name" value="ACETYL-COA ACETYLTRANSFERASE, CYTOSOLIC"/>
    <property type="match status" value="1"/>
</dbReference>
<sequence>MTDVFLCHPRRTAVGRFGGTLASVRPDDMAATIFKAVLAEAPGLEPAAIEEIFMGCANQAGEDNRNVARMSALLAGLPTSVPGTTLNRLCGSGMDAVGTAFRAIKAGEMDLALAGGVESMSRAPYVMGKADSAFSRGQKIEDTTIGWRFINPQMKKAYGVDSMPETAENVAEQFSISREDQDAFALRSQQKAAAAQQAGRFQEEITAIEIPRRKQEPLIFDQDEHLRATSLEKLSGLPTPFREDGSVTAGNASGVNDGAAAMLVASAAAVERHGLTPMAKILGMATAGVEPRIMGYGPVPAVNRLLDRTGVSLDEIEVIELNEAFAAQALACMRDLGIADDDPRVNPNGGAIALGHPLGMSGARLLLTAAHELQKSGKRYALCTMCVGVGQGIATLIERV</sequence>
<dbReference type="NCBIfam" id="TIGR02430">
    <property type="entry name" value="pcaF"/>
    <property type="match status" value="1"/>
</dbReference>
<dbReference type="PROSITE" id="PS00737">
    <property type="entry name" value="THIOLASE_2"/>
    <property type="match status" value="1"/>
</dbReference>